<feature type="region of interest" description="Disordered" evidence="1">
    <location>
        <begin position="1"/>
        <end position="34"/>
    </location>
</feature>
<evidence type="ECO:0000313" key="3">
    <source>
        <dbReference type="Proteomes" id="UP001162881"/>
    </source>
</evidence>
<sequence>MHADLVAAPADRTAPTGSTPLGAHPAPGLRPTRTQRGPWLQLLTQVLHLAGPRAEFLRHAERPWASATFSGTRHTIALAFTGAAAQDDGEQFVEALPEHDFTIPGHLVADAALRGLDQDNTGEPRMELEIEVLLLDDL</sequence>
<dbReference type="EMBL" id="JALHLF010000001">
    <property type="protein sequence ID" value="MCJ2181179.1"/>
    <property type="molecule type" value="Genomic_DNA"/>
</dbReference>
<gene>
    <name evidence="2" type="ORF">MTR62_00420</name>
</gene>
<proteinExistence type="predicted"/>
<accession>A0ABT0B8D5</accession>
<evidence type="ECO:0000256" key="1">
    <source>
        <dbReference type="SAM" id="MobiDB-lite"/>
    </source>
</evidence>
<protein>
    <submittedName>
        <fullName evidence="2">Uncharacterized protein</fullName>
    </submittedName>
</protein>
<name>A0ABT0B8D5_9SPHN</name>
<dbReference type="Proteomes" id="UP001162881">
    <property type="component" value="Unassembled WGS sequence"/>
</dbReference>
<organism evidence="2 3">
    <name type="scientific">Novosphingobium organovorum</name>
    <dbReference type="NCBI Taxonomy" id="2930092"/>
    <lineage>
        <taxon>Bacteria</taxon>
        <taxon>Pseudomonadati</taxon>
        <taxon>Pseudomonadota</taxon>
        <taxon>Alphaproteobacteria</taxon>
        <taxon>Sphingomonadales</taxon>
        <taxon>Sphingomonadaceae</taxon>
        <taxon>Novosphingobium</taxon>
    </lineage>
</organism>
<keyword evidence="3" id="KW-1185">Reference proteome</keyword>
<comment type="caution">
    <text evidence="2">The sequence shown here is derived from an EMBL/GenBank/DDBJ whole genome shotgun (WGS) entry which is preliminary data.</text>
</comment>
<reference evidence="2" key="1">
    <citation type="submission" date="2022-03" db="EMBL/GenBank/DDBJ databases">
        <title>Identification of a novel bacterium isolated from mangrove sediments.</title>
        <authorList>
            <person name="Pan X."/>
        </authorList>
    </citation>
    <scope>NUCLEOTIDE SEQUENCE</scope>
    <source>
        <strain evidence="2">B1949</strain>
    </source>
</reference>
<dbReference type="RefSeq" id="WP_244016220.1">
    <property type="nucleotide sequence ID" value="NZ_JALHLF010000001.1"/>
</dbReference>
<evidence type="ECO:0000313" key="2">
    <source>
        <dbReference type="EMBL" id="MCJ2181179.1"/>
    </source>
</evidence>